<dbReference type="GO" id="GO:0007165">
    <property type="term" value="P:signal transduction"/>
    <property type="evidence" value="ECO:0007669"/>
    <property type="project" value="UniProtKB-KW"/>
</dbReference>
<comment type="caution">
    <text evidence="11">The sequence shown here is derived from an EMBL/GenBank/DDBJ whole genome shotgun (WGS) entry which is preliminary data.</text>
</comment>
<evidence type="ECO:0000313" key="12">
    <source>
        <dbReference type="Proteomes" id="UP000245380"/>
    </source>
</evidence>
<evidence type="ECO:0000256" key="9">
    <source>
        <dbReference type="SAM" id="MobiDB-lite"/>
    </source>
</evidence>
<dbReference type="Gene3D" id="1.10.287.950">
    <property type="entry name" value="Methyl-accepting chemotaxis protein"/>
    <property type="match status" value="1"/>
</dbReference>
<protein>
    <recommendedName>
        <fullName evidence="10">Methyl-accepting transducer domain-containing protein</fullName>
    </recommendedName>
</protein>
<dbReference type="SUPFAM" id="SSF103190">
    <property type="entry name" value="Sensory domain-like"/>
    <property type="match status" value="1"/>
</dbReference>
<evidence type="ECO:0000256" key="8">
    <source>
        <dbReference type="PROSITE-ProRule" id="PRU00284"/>
    </source>
</evidence>
<keyword evidence="5" id="KW-1133">Transmembrane helix</keyword>
<dbReference type="Pfam" id="PF02743">
    <property type="entry name" value="dCache_1"/>
    <property type="match status" value="1"/>
</dbReference>
<dbReference type="RefSeq" id="WP_181363027.1">
    <property type="nucleotide sequence ID" value="NZ_MPDK01000016.1"/>
</dbReference>
<dbReference type="GO" id="GO:0006935">
    <property type="term" value="P:chemotaxis"/>
    <property type="evidence" value="ECO:0007669"/>
    <property type="project" value="UniProtKB-KW"/>
</dbReference>
<keyword evidence="7 8" id="KW-0807">Transducer</keyword>
<dbReference type="Gene3D" id="3.30.450.20">
    <property type="entry name" value="PAS domain"/>
    <property type="match status" value="1"/>
</dbReference>
<dbReference type="AlphaFoldDB" id="A0A2U3D7I4"/>
<evidence type="ECO:0000256" key="6">
    <source>
        <dbReference type="ARBA" id="ARBA00023136"/>
    </source>
</evidence>
<proteinExistence type="predicted"/>
<keyword evidence="3" id="KW-0145">Chemotaxis</keyword>
<comment type="subcellular location">
    <subcellularLocation>
        <location evidence="1">Cell membrane</location>
        <topology evidence="1">Multi-pass membrane protein</topology>
    </subcellularLocation>
</comment>
<dbReference type="InterPro" id="IPR029151">
    <property type="entry name" value="Sensor-like_sf"/>
</dbReference>
<dbReference type="InterPro" id="IPR004089">
    <property type="entry name" value="MCPsignal_dom"/>
</dbReference>
<reference evidence="11 12" key="1">
    <citation type="submission" date="2016-11" db="EMBL/GenBank/DDBJ databases">
        <title>Comparative genomics of Acidibacillus ferroxidans species.</title>
        <authorList>
            <person name="Oliveira G."/>
            <person name="Nunes G."/>
            <person name="Oliveira R."/>
            <person name="Araujo F."/>
            <person name="Salim A."/>
            <person name="Scholte L."/>
            <person name="Morais D."/>
            <person name="Nancucheo I."/>
            <person name="Johnson D.B."/>
            <person name="Grail B."/>
            <person name="Bittencourt J."/>
            <person name="Valadares R."/>
        </authorList>
    </citation>
    <scope>NUCLEOTIDE SEQUENCE [LARGE SCALE GENOMIC DNA]</scope>
    <source>
        <strain evidence="11 12">Y002</strain>
    </source>
</reference>
<dbReference type="PANTHER" id="PTHR32089:SF112">
    <property type="entry name" value="LYSOZYME-LIKE PROTEIN-RELATED"/>
    <property type="match status" value="1"/>
</dbReference>
<dbReference type="SMART" id="SM00283">
    <property type="entry name" value="MA"/>
    <property type="match status" value="1"/>
</dbReference>
<evidence type="ECO:0000256" key="3">
    <source>
        <dbReference type="ARBA" id="ARBA00022500"/>
    </source>
</evidence>
<keyword evidence="2" id="KW-1003">Cell membrane</keyword>
<organism evidence="11 12">
    <name type="scientific">Sulfoacidibacillus thermotolerans</name>
    <name type="common">Acidibacillus sulfuroxidans</name>
    <dbReference type="NCBI Taxonomy" id="1765684"/>
    <lineage>
        <taxon>Bacteria</taxon>
        <taxon>Bacillati</taxon>
        <taxon>Bacillota</taxon>
        <taxon>Bacilli</taxon>
        <taxon>Bacillales</taxon>
        <taxon>Alicyclobacillaceae</taxon>
        <taxon>Sulfoacidibacillus</taxon>
    </lineage>
</organism>
<dbReference type="SUPFAM" id="SSF58104">
    <property type="entry name" value="Methyl-accepting chemotaxis protein (MCP) signaling domain"/>
    <property type="match status" value="1"/>
</dbReference>
<dbReference type="PANTHER" id="PTHR32089">
    <property type="entry name" value="METHYL-ACCEPTING CHEMOTAXIS PROTEIN MCPB"/>
    <property type="match status" value="1"/>
</dbReference>
<keyword evidence="6" id="KW-0472">Membrane</keyword>
<evidence type="ECO:0000256" key="4">
    <source>
        <dbReference type="ARBA" id="ARBA00022692"/>
    </source>
</evidence>
<feature type="domain" description="Methyl-accepting transducer" evidence="10">
    <location>
        <begin position="52"/>
        <end position="288"/>
    </location>
</feature>
<dbReference type="Proteomes" id="UP000245380">
    <property type="component" value="Unassembled WGS sequence"/>
</dbReference>
<evidence type="ECO:0000256" key="7">
    <source>
        <dbReference type="ARBA" id="ARBA00023224"/>
    </source>
</evidence>
<name>A0A2U3D7I4_SULT2</name>
<sequence>MWTKKLPMISATPRATASPLTDDSKENLKMLVYESQATTDRLSAVVREVESSANVLQSIADQSISIEKNVNQDGQAAIQSLAETTDAASEIAFAAHSIAQAMNELHNKTNATQVITQGIIALLAKTEAMMQEIDEVANAIQDKTHQFAQEASRVQEIHEIIQSVVKQKNLLALNASIEAARAGTEGKGFAVVAAEIRTLAEKSRTAVEHSNEILINIGNGMTSIVQAAELGQSTAKKGKTNIAQMVNEVSHMATHFNELRIQVETATRASQAQSIATEKVETRVTHVTHLMQDTLGQMNLLLDKMQEQRKQIDLLTRSTDHLRKTSQLIHTAFAEFSTTFGVDDPLQARVNKKVIEQVQDLLSQEARQPEMIELNAHTHEKRLQDLKARMPIFEAIWSNFSDGRFIFSDPPAGLLNASERPWWIAAMNGQKYLSEIYISAISRRPCLTISVPIKNQEGVVIGCLGADLSLDTLSH</sequence>
<dbReference type="EMBL" id="MPDK01000016">
    <property type="protein sequence ID" value="PWI57221.1"/>
    <property type="molecule type" value="Genomic_DNA"/>
</dbReference>
<keyword evidence="12" id="KW-1185">Reference proteome</keyword>
<evidence type="ECO:0000256" key="1">
    <source>
        <dbReference type="ARBA" id="ARBA00004651"/>
    </source>
</evidence>
<evidence type="ECO:0000256" key="2">
    <source>
        <dbReference type="ARBA" id="ARBA00022475"/>
    </source>
</evidence>
<dbReference type="Pfam" id="PF00015">
    <property type="entry name" value="MCPsignal"/>
    <property type="match status" value="1"/>
</dbReference>
<gene>
    <name evidence="11" type="ORF">BM613_09530</name>
</gene>
<keyword evidence="4" id="KW-0812">Transmembrane</keyword>
<accession>A0A2U3D7I4</accession>
<evidence type="ECO:0000256" key="5">
    <source>
        <dbReference type="ARBA" id="ARBA00022989"/>
    </source>
</evidence>
<feature type="region of interest" description="Disordered" evidence="9">
    <location>
        <begin position="1"/>
        <end position="21"/>
    </location>
</feature>
<dbReference type="InterPro" id="IPR033479">
    <property type="entry name" value="dCache_1"/>
</dbReference>
<evidence type="ECO:0000313" key="11">
    <source>
        <dbReference type="EMBL" id="PWI57221.1"/>
    </source>
</evidence>
<dbReference type="GO" id="GO:0005886">
    <property type="term" value="C:plasma membrane"/>
    <property type="evidence" value="ECO:0007669"/>
    <property type="project" value="UniProtKB-SubCell"/>
</dbReference>
<dbReference type="CDD" id="cd18773">
    <property type="entry name" value="PDC1_HK_sensor"/>
    <property type="match status" value="1"/>
</dbReference>
<evidence type="ECO:0000259" key="10">
    <source>
        <dbReference type="PROSITE" id="PS50111"/>
    </source>
</evidence>
<dbReference type="PROSITE" id="PS50111">
    <property type="entry name" value="CHEMOTAXIS_TRANSDUC_2"/>
    <property type="match status" value="1"/>
</dbReference>